<dbReference type="Proteomes" id="UP000235965">
    <property type="component" value="Unassembled WGS sequence"/>
</dbReference>
<sequence length="56" mass="6189">MKTVHASDCLVIMTGTHNVILNKNSRFNIPKRKTYILLQLGSHLRSTAGVKSPNAI</sequence>
<evidence type="ECO:0000313" key="1">
    <source>
        <dbReference type="EMBL" id="PNF23738.1"/>
    </source>
</evidence>
<comment type="caution">
    <text evidence="1">The sequence shown here is derived from an EMBL/GenBank/DDBJ whole genome shotgun (WGS) entry which is preliminary data.</text>
</comment>
<evidence type="ECO:0000313" key="2">
    <source>
        <dbReference type="Proteomes" id="UP000235965"/>
    </source>
</evidence>
<reference evidence="1 2" key="1">
    <citation type="submission" date="2017-12" db="EMBL/GenBank/DDBJ databases">
        <title>Hemimetabolous genomes reveal molecular basis of termite eusociality.</title>
        <authorList>
            <person name="Harrison M.C."/>
            <person name="Jongepier E."/>
            <person name="Robertson H.M."/>
            <person name="Arning N."/>
            <person name="Bitard-Feildel T."/>
            <person name="Chao H."/>
            <person name="Childers C.P."/>
            <person name="Dinh H."/>
            <person name="Doddapaneni H."/>
            <person name="Dugan S."/>
            <person name="Gowin J."/>
            <person name="Greiner C."/>
            <person name="Han Y."/>
            <person name="Hu H."/>
            <person name="Hughes D.S.T."/>
            <person name="Huylmans A.-K."/>
            <person name="Kemena C."/>
            <person name="Kremer L.P.M."/>
            <person name="Lee S.L."/>
            <person name="Lopez-Ezquerra A."/>
            <person name="Mallet L."/>
            <person name="Monroy-Kuhn J.M."/>
            <person name="Moser A."/>
            <person name="Murali S.C."/>
            <person name="Muzny D.M."/>
            <person name="Otani S."/>
            <person name="Piulachs M.-D."/>
            <person name="Poelchau M."/>
            <person name="Qu J."/>
            <person name="Schaub F."/>
            <person name="Wada-Katsumata A."/>
            <person name="Worley K.C."/>
            <person name="Xie Q."/>
            <person name="Ylla G."/>
            <person name="Poulsen M."/>
            <person name="Gibbs R.A."/>
            <person name="Schal C."/>
            <person name="Richards S."/>
            <person name="Belles X."/>
            <person name="Korb J."/>
            <person name="Bornberg-Bauer E."/>
        </authorList>
    </citation>
    <scope>NUCLEOTIDE SEQUENCE [LARGE SCALE GENOMIC DNA]</scope>
    <source>
        <tissue evidence="1">Whole body</tissue>
    </source>
</reference>
<gene>
    <name evidence="1" type="ORF">B7P43_G17243</name>
</gene>
<dbReference type="AlphaFoldDB" id="A0A2J7Q577"/>
<proteinExistence type="predicted"/>
<keyword evidence="2" id="KW-1185">Reference proteome</keyword>
<dbReference type="InParanoid" id="A0A2J7Q577"/>
<accession>A0A2J7Q577</accession>
<protein>
    <submittedName>
        <fullName evidence="1">Uncharacterized protein</fullName>
    </submittedName>
</protein>
<dbReference type="EMBL" id="NEVH01017591">
    <property type="protein sequence ID" value="PNF23738.1"/>
    <property type="molecule type" value="Genomic_DNA"/>
</dbReference>
<organism evidence="1 2">
    <name type="scientific">Cryptotermes secundus</name>
    <dbReference type="NCBI Taxonomy" id="105785"/>
    <lineage>
        <taxon>Eukaryota</taxon>
        <taxon>Metazoa</taxon>
        <taxon>Ecdysozoa</taxon>
        <taxon>Arthropoda</taxon>
        <taxon>Hexapoda</taxon>
        <taxon>Insecta</taxon>
        <taxon>Pterygota</taxon>
        <taxon>Neoptera</taxon>
        <taxon>Polyneoptera</taxon>
        <taxon>Dictyoptera</taxon>
        <taxon>Blattodea</taxon>
        <taxon>Blattoidea</taxon>
        <taxon>Termitoidae</taxon>
        <taxon>Kalotermitidae</taxon>
        <taxon>Cryptotermitinae</taxon>
        <taxon>Cryptotermes</taxon>
    </lineage>
</organism>
<name>A0A2J7Q577_9NEOP</name>